<organism evidence="6 7">
    <name type="scientific">Coemansia biformis</name>
    <dbReference type="NCBI Taxonomy" id="1286918"/>
    <lineage>
        <taxon>Eukaryota</taxon>
        <taxon>Fungi</taxon>
        <taxon>Fungi incertae sedis</taxon>
        <taxon>Zoopagomycota</taxon>
        <taxon>Kickxellomycotina</taxon>
        <taxon>Kickxellomycetes</taxon>
        <taxon>Kickxellales</taxon>
        <taxon>Kickxellaceae</taxon>
        <taxon>Coemansia</taxon>
    </lineage>
</organism>
<feature type="domain" description="SLM1/RGC1-like BAR-like" evidence="5">
    <location>
        <begin position="128"/>
        <end position="307"/>
    </location>
</feature>
<name>A0A9W7YGM3_9FUNG</name>
<dbReference type="InterPro" id="IPR011993">
    <property type="entry name" value="PH-like_dom_sf"/>
</dbReference>
<comment type="caution">
    <text evidence="6">The sequence shown here is derived from an EMBL/GenBank/DDBJ whole genome shotgun (WGS) entry which is preliminary data.</text>
</comment>
<dbReference type="PANTHER" id="PTHR31941">
    <property type="entry name" value="CYTOSKELETAL SIGNALING PROTEIN SLM1"/>
    <property type="match status" value="1"/>
</dbReference>
<keyword evidence="2" id="KW-0175">Coiled coil</keyword>
<evidence type="ECO:0000313" key="6">
    <source>
        <dbReference type="EMBL" id="KAJ1735544.1"/>
    </source>
</evidence>
<feature type="compositionally biased region" description="Polar residues" evidence="3">
    <location>
        <begin position="644"/>
        <end position="655"/>
    </location>
</feature>
<dbReference type="AlphaFoldDB" id="A0A9W7YGM3"/>
<dbReference type="OrthoDB" id="5598057at2759"/>
<evidence type="ECO:0000256" key="2">
    <source>
        <dbReference type="SAM" id="Coils"/>
    </source>
</evidence>
<dbReference type="EMBL" id="JANBOI010000021">
    <property type="protein sequence ID" value="KAJ1735544.1"/>
    <property type="molecule type" value="Genomic_DNA"/>
</dbReference>
<feature type="region of interest" description="Disordered" evidence="3">
    <location>
        <begin position="609"/>
        <end position="670"/>
    </location>
</feature>
<protein>
    <recommendedName>
        <fullName evidence="8">PH domain-containing protein</fullName>
    </recommendedName>
</protein>
<feature type="compositionally biased region" description="Low complexity" evidence="3">
    <location>
        <begin position="772"/>
        <end position="781"/>
    </location>
</feature>
<feature type="coiled-coil region" evidence="2">
    <location>
        <begin position="156"/>
        <end position="183"/>
    </location>
</feature>
<feature type="domain" description="SLM1/RGC1-like PH" evidence="4">
    <location>
        <begin position="332"/>
        <end position="404"/>
    </location>
</feature>
<evidence type="ECO:0000313" key="7">
    <source>
        <dbReference type="Proteomes" id="UP001143981"/>
    </source>
</evidence>
<reference evidence="6" key="1">
    <citation type="submission" date="2022-07" db="EMBL/GenBank/DDBJ databases">
        <title>Phylogenomic reconstructions and comparative analyses of Kickxellomycotina fungi.</title>
        <authorList>
            <person name="Reynolds N.K."/>
            <person name="Stajich J.E."/>
            <person name="Barry K."/>
            <person name="Grigoriev I.V."/>
            <person name="Crous P."/>
            <person name="Smith M.E."/>
        </authorList>
    </citation>
    <scope>NUCLEOTIDE SEQUENCE</scope>
    <source>
        <strain evidence="6">BCRC 34381</strain>
    </source>
</reference>
<keyword evidence="1" id="KW-0597">Phosphoprotein</keyword>
<evidence type="ECO:0008006" key="8">
    <source>
        <dbReference type="Google" id="ProtNLM"/>
    </source>
</evidence>
<evidence type="ECO:0000256" key="3">
    <source>
        <dbReference type="SAM" id="MobiDB-lite"/>
    </source>
</evidence>
<dbReference type="Proteomes" id="UP001143981">
    <property type="component" value="Unassembled WGS sequence"/>
</dbReference>
<dbReference type="InterPro" id="IPR046868">
    <property type="entry name" value="BAR_4"/>
</dbReference>
<proteinExistence type="predicted"/>
<dbReference type="InterPro" id="IPR046869">
    <property type="entry name" value="SLM1/RGC1-like_PH"/>
</dbReference>
<dbReference type="Pfam" id="PF20400">
    <property type="entry name" value="BAR_4"/>
    <property type="match status" value="1"/>
</dbReference>
<feature type="region of interest" description="Disordered" evidence="3">
    <location>
        <begin position="763"/>
        <end position="794"/>
    </location>
</feature>
<feature type="region of interest" description="Disordered" evidence="3">
    <location>
        <begin position="445"/>
        <end position="490"/>
    </location>
</feature>
<feature type="compositionally biased region" description="Basic and acidic residues" evidence="3">
    <location>
        <begin position="475"/>
        <end position="486"/>
    </location>
</feature>
<evidence type="ECO:0000259" key="5">
    <source>
        <dbReference type="Pfam" id="PF20400"/>
    </source>
</evidence>
<dbReference type="Gene3D" id="2.30.29.30">
    <property type="entry name" value="Pleckstrin-homology domain (PH domain)/Phosphotyrosine-binding domain (PTB)"/>
    <property type="match status" value="1"/>
</dbReference>
<feature type="compositionally biased region" description="Polar residues" evidence="3">
    <location>
        <begin position="1"/>
        <end position="34"/>
    </location>
</feature>
<accession>A0A9W7YGM3</accession>
<keyword evidence="7" id="KW-1185">Reference proteome</keyword>
<gene>
    <name evidence="6" type="ORF">LPJ61_000491</name>
</gene>
<dbReference type="PANTHER" id="PTHR31941:SF1">
    <property type="entry name" value="CYTOSKELETAL SIGNALING PROTEIN SLM1"/>
    <property type="match status" value="1"/>
</dbReference>
<feature type="region of interest" description="Disordered" evidence="3">
    <location>
        <begin position="1"/>
        <end position="41"/>
    </location>
</feature>
<evidence type="ECO:0000256" key="1">
    <source>
        <dbReference type="ARBA" id="ARBA00022553"/>
    </source>
</evidence>
<feature type="compositionally biased region" description="Pro residues" evidence="3">
    <location>
        <begin position="782"/>
        <end position="794"/>
    </location>
</feature>
<sequence length="794" mass="85194">MHAHTSTSCLHASRLARSSGTSQSLKRRSLQPSLQPVRKGDIRRVAGDAPERAALAAFVPAQGAGSGDADDLCYQRLEAWLRVVENYREYFQSMAAAELDLATVYARIGDILKVPVHEGALLLPVDGNGIQGVTARLKSLQQLMVENHCAISRAAKHNSHDELRSLQAEVQELRDAYAASMRALSCQLAQCKASIARRTQLLQVAISAASKASERDTEVVKDPFIINLEIEALLRKQAETENRLFAAAAAQQERIRSFEPQLVARLSMAVGEYIGVVSERHKQLRLAAKRDARAIERIDGTAEWAHFGSAFADVLAAPQGTTGLAKAPDYVYPGKNSEWVKVLRQGVVALKEHGPLFRSTWQSKYGVLTTRGYFHVFRSQGDVVRGAPETSIFLPRARIAPGRDGTLQISSGSRFSRCRVVLQDSTASLDNWRLLMDDICHRSAKHGPRGATTGLATPPDSGSDESLHRCVARGTRGDQRQSVRPREARRRTMLALSLATPASAAATPTRAARPFSADASMLAQTPTPFARLGQYLSFTPTQNIYMQPLAGTPGAAAAAAAADGPSPARLSPAGSICGDSRSYEAYSPSFSDTPDGGTTSIDAELRAAACRETSSSDGPGRPGSPFEPGMSQDSESAPIGSLPQLHSTRQPSRSFQEPFPAGDGDDAASLGSFDAASRQWRGSIVDLQRPRLYSSSTGVMPAAHGFSQDIWRADLLAVPDPAMRISSGVQERPRSMICGAAPGGGAGDLDPRNPYLGEFLARRQQRDTRVGSRAAAWSAGASPPPPPPDPSRRA</sequence>
<evidence type="ECO:0000259" key="4">
    <source>
        <dbReference type="Pfam" id="PF20399"/>
    </source>
</evidence>
<dbReference type="Pfam" id="PF20399">
    <property type="entry name" value="PH_20"/>
    <property type="match status" value="1"/>
</dbReference>